<feature type="chain" id="PRO_5011455264" evidence="1">
    <location>
        <begin position="31"/>
        <end position="566"/>
    </location>
</feature>
<sequence>MNIKTMINKGLTIVTTSLLLLNSTTMITSAQEKSDAFIADREITGLIFQSAGDAGVDSMSPEIAKYIKDRTGITLTLTTVTAEDSTQALAAGLAAGDLPDFISFYLNNSGRPEFPLLLSASNQGMFHDIAPFLKEGENYGKYFEEGYLPRDTKENIMMREDQNGATYLVHMSINEKPADPGNKTIGGPYIRKDIVDKLGIDPKSITTTEQLQDLLKQIAEGGFTDNNGNPVMPLGPTVWGGSERPFIYNDLVWSGAGGEKFWKEGETIKHESMTDYAEKRVAFVRQLMAEGLMHPEFYTMEETRAQEGVVNGSFAIVADMHNYRPEVGTAEELKYVPLGPINRVDGKNHMVMPYKSGYAGWAIPATTENPEEIVKFADWLAGPEGKMLYFYGLEGEHYTIGEDGKPMPNPDLVKLQAEKPDEALKEGFRGVRAWWGEHLAYTNMNNMDQFGEAAWGDKVRGAEGETASAAQQIIDYANFDERYEDKEVIDGLFARAYLYEYAGEDTKLTEALDGWDEDIVKAYYATSDEEAQAIIDAARQDLIDAGIEEYCQFLQEKEANGDVIFY</sequence>
<feature type="signal peptide" evidence="1">
    <location>
        <begin position="1"/>
        <end position="30"/>
    </location>
</feature>
<reference evidence="2 3" key="1">
    <citation type="submission" date="2016-10" db="EMBL/GenBank/DDBJ databases">
        <authorList>
            <person name="de Groot N.N."/>
        </authorList>
    </citation>
    <scope>NUCLEOTIDE SEQUENCE [LARGE SCALE GENOMIC DNA]</scope>
    <source>
        <strain evidence="2 3">ATCC BAA-466</strain>
    </source>
</reference>
<dbReference type="Gene3D" id="3.40.190.10">
    <property type="entry name" value="Periplasmic binding protein-like II"/>
    <property type="match status" value="2"/>
</dbReference>
<accession>A0A1G7Q9H0</accession>
<dbReference type="STRING" id="120956.SAMN05421791_10218"/>
<evidence type="ECO:0000256" key="1">
    <source>
        <dbReference type="SAM" id="SignalP"/>
    </source>
</evidence>
<keyword evidence="1" id="KW-0732">Signal</keyword>
<dbReference type="SUPFAM" id="SSF53850">
    <property type="entry name" value="Periplasmic binding protein-like II"/>
    <property type="match status" value="1"/>
</dbReference>
<dbReference type="InterPro" id="IPR050490">
    <property type="entry name" value="Bact_solute-bd_prot1"/>
</dbReference>
<dbReference type="InterPro" id="IPR006059">
    <property type="entry name" value="SBP"/>
</dbReference>
<dbReference type="Pfam" id="PF01547">
    <property type="entry name" value="SBP_bac_1"/>
    <property type="match status" value="1"/>
</dbReference>
<keyword evidence="3" id="KW-1185">Reference proteome</keyword>
<dbReference type="Proteomes" id="UP000199708">
    <property type="component" value="Unassembled WGS sequence"/>
</dbReference>
<evidence type="ECO:0000313" key="2">
    <source>
        <dbReference type="EMBL" id="SDF95191.1"/>
    </source>
</evidence>
<dbReference type="AlphaFoldDB" id="A0A1G7Q9H0"/>
<evidence type="ECO:0000313" key="3">
    <source>
        <dbReference type="Proteomes" id="UP000199708"/>
    </source>
</evidence>
<gene>
    <name evidence="2" type="ORF">SAMN05421791_10218</name>
</gene>
<dbReference type="EMBL" id="FNCK01000002">
    <property type="protein sequence ID" value="SDF95191.1"/>
    <property type="molecule type" value="Genomic_DNA"/>
</dbReference>
<protein>
    <submittedName>
        <fullName evidence="2">Putative aldouronate transport system substrate-binding protein</fullName>
    </submittedName>
</protein>
<organism evidence="2 3">
    <name type="scientific">Facklamia miroungae</name>
    <dbReference type="NCBI Taxonomy" id="120956"/>
    <lineage>
        <taxon>Bacteria</taxon>
        <taxon>Bacillati</taxon>
        <taxon>Bacillota</taxon>
        <taxon>Bacilli</taxon>
        <taxon>Lactobacillales</taxon>
        <taxon>Aerococcaceae</taxon>
        <taxon>Facklamia</taxon>
    </lineage>
</organism>
<proteinExistence type="predicted"/>
<dbReference type="PANTHER" id="PTHR43649">
    <property type="entry name" value="ARABINOSE-BINDING PROTEIN-RELATED"/>
    <property type="match status" value="1"/>
</dbReference>
<name>A0A1G7Q9H0_9LACT</name>
<dbReference type="OrthoDB" id="9787283at2"/>
<dbReference type="RefSeq" id="WP_090289118.1">
    <property type="nucleotide sequence ID" value="NZ_FNCK01000002.1"/>
</dbReference>
<dbReference type="PANTHER" id="PTHR43649:SF12">
    <property type="entry name" value="DIACETYLCHITOBIOSE BINDING PROTEIN DASA"/>
    <property type="match status" value="1"/>
</dbReference>